<sequence length="286" mass="31967">MAKPRKLKPEDQKSEPSSAILRHQKLCLYIDFDSRRIFGFTELEIAVPDTGIVALHASNLAIERVTVDGEPVEFDHFSHFPEVESEKRWSSIDNVSSAADAASATYVSALERESNPNLIIKCEKSLKLVNEQAEKPNSENGGIHYDLEFTVADNLVAVSTGSLLHQILSNDDPPRKTYVYRIKVPVSARWISLVVAPFEILPDQHSGVISHMCLPGYMQKLLNTVNFFHSAFSHYEVYLSASFPFESYKQVFIPPEMAVTSLSSGASISIFGSQILFDERIIDQVC</sequence>
<proteinExistence type="predicted"/>
<dbReference type="AlphaFoldDB" id="A0AAN8V462"/>
<gene>
    <name evidence="1" type="ORF">RJ641_014796</name>
</gene>
<dbReference type="GO" id="GO:0000976">
    <property type="term" value="F:transcription cis-regulatory region binding"/>
    <property type="evidence" value="ECO:0007669"/>
    <property type="project" value="TreeGrafter"/>
</dbReference>
<protein>
    <recommendedName>
        <fullName evidence="3">Transcription initiation factor TFIID subunit 2</fullName>
    </recommendedName>
</protein>
<keyword evidence="2" id="KW-1185">Reference proteome</keyword>
<dbReference type="InterPro" id="IPR042097">
    <property type="entry name" value="Aminopeptidase_N-like_N_sf"/>
</dbReference>
<dbReference type="GO" id="GO:0016251">
    <property type="term" value="F:RNA polymerase II general transcription initiation factor activity"/>
    <property type="evidence" value="ECO:0007669"/>
    <property type="project" value="TreeGrafter"/>
</dbReference>
<dbReference type="Proteomes" id="UP001370490">
    <property type="component" value="Unassembled WGS sequence"/>
</dbReference>
<evidence type="ECO:0000313" key="2">
    <source>
        <dbReference type="Proteomes" id="UP001370490"/>
    </source>
</evidence>
<evidence type="ECO:0000313" key="1">
    <source>
        <dbReference type="EMBL" id="KAK6921118.1"/>
    </source>
</evidence>
<name>A0AAN8V462_9MAGN</name>
<reference evidence="1 2" key="1">
    <citation type="submission" date="2023-12" db="EMBL/GenBank/DDBJ databases">
        <title>A high-quality genome assembly for Dillenia turbinata (Dilleniales).</title>
        <authorList>
            <person name="Chanderbali A."/>
        </authorList>
    </citation>
    <scope>NUCLEOTIDE SEQUENCE [LARGE SCALE GENOMIC DNA]</scope>
    <source>
        <strain evidence="1">LSX21</strain>
        <tissue evidence="1">Leaf</tissue>
    </source>
</reference>
<dbReference type="GO" id="GO:0006367">
    <property type="term" value="P:transcription initiation at RNA polymerase II promoter"/>
    <property type="evidence" value="ECO:0007669"/>
    <property type="project" value="TreeGrafter"/>
</dbReference>
<dbReference type="SUPFAM" id="SSF63737">
    <property type="entry name" value="Leukotriene A4 hydrolase N-terminal domain"/>
    <property type="match status" value="1"/>
</dbReference>
<dbReference type="PANTHER" id="PTHR15137:SF9">
    <property type="entry name" value="TRANSCRIPTION INITIATION FACTOR TFIID SUBUNIT 2"/>
    <property type="match status" value="1"/>
</dbReference>
<organism evidence="1 2">
    <name type="scientific">Dillenia turbinata</name>
    <dbReference type="NCBI Taxonomy" id="194707"/>
    <lineage>
        <taxon>Eukaryota</taxon>
        <taxon>Viridiplantae</taxon>
        <taxon>Streptophyta</taxon>
        <taxon>Embryophyta</taxon>
        <taxon>Tracheophyta</taxon>
        <taxon>Spermatophyta</taxon>
        <taxon>Magnoliopsida</taxon>
        <taxon>eudicotyledons</taxon>
        <taxon>Gunneridae</taxon>
        <taxon>Pentapetalae</taxon>
        <taxon>Dilleniales</taxon>
        <taxon>Dilleniaceae</taxon>
        <taxon>Dillenia</taxon>
    </lineage>
</organism>
<dbReference type="InterPro" id="IPR037813">
    <property type="entry name" value="TAF2"/>
</dbReference>
<dbReference type="PANTHER" id="PTHR15137">
    <property type="entry name" value="TRANSCRIPTION INITIATION FACTOR TFIID"/>
    <property type="match status" value="1"/>
</dbReference>
<dbReference type="GO" id="GO:0003682">
    <property type="term" value="F:chromatin binding"/>
    <property type="evidence" value="ECO:0007669"/>
    <property type="project" value="TreeGrafter"/>
</dbReference>
<comment type="caution">
    <text evidence="1">The sequence shown here is derived from an EMBL/GenBank/DDBJ whole genome shotgun (WGS) entry which is preliminary data.</text>
</comment>
<accession>A0AAN8V462</accession>
<dbReference type="EMBL" id="JBAMMX010000020">
    <property type="protein sequence ID" value="KAK6921118.1"/>
    <property type="molecule type" value="Genomic_DNA"/>
</dbReference>
<dbReference type="GO" id="GO:0005669">
    <property type="term" value="C:transcription factor TFIID complex"/>
    <property type="evidence" value="ECO:0007669"/>
    <property type="project" value="InterPro"/>
</dbReference>
<dbReference type="Gene3D" id="2.60.40.1730">
    <property type="entry name" value="tricorn interacting facor f3 domain"/>
    <property type="match status" value="1"/>
</dbReference>
<evidence type="ECO:0008006" key="3">
    <source>
        <dbReference type="Google" id="ProtNLM"/>
    </source>
</evidence>